<keyword evidence="5" id="KW-1015">Disulfide bond</keyword>
<keyword evidence="4" id="KW-0560">Oxidoreductase</keyword>
<dbReference type="InterPro" id="IPR036249">
    <property type="entry name" value="Thioredoxin-like_sf"/>
</dbReference>
<gene>
    <name evidence="10" type="ORF">Desaf_2502</name>
</gene>
<evidence type="ECO:0000256" key="3">
    <source>
        <dbReference type="ARBA" id="ARBA00022827"/>
    </source>
</evidence>
<dbReference type="EMBL" id="CP003221">
    <property type="protein sequence ID" value="EGJ50825.1"/>
    <property type="molecule type" value="Genomic_DNA"/>
</dbReference>
<dbReference type="InterPro" id="IPR036188">
    <property type="entry name" value="FAD/NAD-bd_sf"/>
</dbReference>
<dbReference type="HOGENOM" id="CLU_031864_4_2_7"/>
<evidence type="ECO:0000259" key="9">
    <source>
        <dbReference type="Pfam" id="PF13192"/>
    </source>
</evidence>
<dbReference type="RefSeq" id="WP_014260521.1">
    <property type="nucleotide sequence ID" value="NC_016629.1"/>
</dbReference>
<dbReference type="PROSITE" id="PS00573">
    <property type="entry name" value="PYRIDINE_REDOX_2"/>
    <property type="match status" value="1"/>
</dbReference>
<dbReference type="PRINTS" id="PR00469">
    <property type="entry name" value="PNDRDTASEII"/>
</dbReference>
<reference evidence="10 11" key="1">
    <citation type="journal article" date="2011" name="J. Bacteriol.">
        <title>Genome sequence of the mercury-methylating and pleomorphic Desulfovibrio africanus Strain Walvis Bay.</title>
        <authorList>
            <person name="Brown S.D."/>
            <person name="Wall J.D."/>
            <person name="Kucken A.M."/>
            <person name="Gilmour C.C."/>
            <person name="Podar M."/>
            <person name="Brandt C.C."/>
            <person name="Teshima H."/>
            <person name="Detter J.C."/>
            <person name="Han C.S."/>
            <person name="Land M.L."/>
            <person name="Lucas S."/>
            <person name="Han J."/>
            <person name="Pennacchio L."/>
            <person name="Nolan M."/>
            <person name="Pitluck S."/>
            <person name="Woyke T."/>
            <person name="Goodwin L."/>
            <person name="Palumbo A.V."/>
            <person name="Elias D.A."/>
        </authorList>
    </citation>
    <scope>NUCLEOTIDE SEQUENCE [LARGE SCALE GENOMIC DNA]</scope>
    <source>
        <strain evidence="10 11">Walvis Bay</strain>
    </source>
</reference>
<evidence type="ECO:0000256" key="5">
    <source>
        <dbReference type="ARBA" id="ARBA00023157"/>
    </source>
</evidence>
<keyword evidence="6" id="KW-0676">Redox-active center</keyword>
<sequence length="560" mass="61074">MSPLFGSRKDEKPAQDTPAARDEQEQWFLPLDTRDYLRGLFGQLKQPVILELFTRPGQNDKFSEFCEKLLRDLARISDKIEVRHYGPDDERFREAGIDFTPEILASPDRYKLRFTGAPAGEEARSFIETIMLASTGDSGLSQPSKELLATLKEPREAKVFTSPTCPYCPGQVMNGVRAAIERPDLVSFRYVEIGENSELADRYNVGSVPHTVFNDTLVALGQEPEVRFVVELVTLKSAEEWLKEHGAALAAPEGAKDVDVVILGGGPAGLAAAIYVVRSGLSAVVLEKQNVGGQVALTPVVENYPGFPAIAGAKLVDILFQHSREYAEVKELTEVSEVKLGKRIEVYTLGGEVYTCRALVLAMGATWRQLGVSGEQKFFGRGVSYCASCDGYFYRGRKVAVVGGGNTAITDALHLKHLGAEVTVIHRRGELRAEKHLQDCLVREGVPMRWNSVVTAIEGETAVTGLRIKDLVKAEESSLPVDGVFIAIGQQANSDLARQIGVMTDEDGFILVDEGMRTNIPRVYAAGDITGGIRQIVTAIGKGTTAALTLFEDLSKRGEV</sequence>
<comment type="similarity">
    <text evidence="1">Belongs to the class-II pyridine nucleotide-disulfide oxidoreductase family.</text>
</comment>
<dbReference type="Gene3D" id="3.40.30.80">
    <property type="match status" value="1"/>
</dbReference>
<evidence type="ECO:0000256" key="6">
    <source>
        <dbReference type="ARBA" id="ARBA00023284"/>
    </source>
</evidence>
<dbReference type="PANTHER" id="PTHR48105">
    <property type="entry name" value="THIOREDOXIN REDUCTASE 1-RELATED-RELATED"/>
    <property type="match status" value="1"/>
</dbReference>
<accession>F3YZ69</accession>
<dbReference type="PRINTS" id="PR00368">
    <property type="entry name" value="FADPNR"/>
</dbReference>
<dbReference type="InterPro" id="IPR050097">
    <property type="entry name" value="Ferredoxin-NADP_redctase_2"/>
</dbReference>
<dbReference type="SUPFAM" id="SSF52833">
    <property type="entry name" value="Thioredoxin-like"/>
    <property type="match status" value="2"/>
</dbReference>
<keyword evidence="2" id="KW-0285">Flavoprotein</keyword>
<evidence type="ECO:0000256" key="1">
    <source>
        <dbReference type="ARBA" id="ARBA00009333"/>
    </source>
</evidence>
<organism evidence="10 11">
    <name type="scientific">Desulfocurvibacter africanus subsp. africanus str. Walvis Bay</name>
    <dbReference type="NCBI Taxonomy" id="690850"/>
    <lineage>
        <taxon>Bacteria</taxon>
        <taxon>Pseudomonadati</taxon>
        <taxon>Thermodesulfobacteriota</taxon>
        <taxon>Desulfovibrionia</taxon>
        <taxon>Desulfovibrionales</taxon>
        <taxon>Desulfovibrionaceae</taxon>
        <taxon>Desulfocurvibacter</taxon>
    </lineage>
</organism>
<dbReference type="eggNOG" id="COG0492">
    <property type="taxonomic scope" value="Bacteria"/>
</dbReference>
<protein>
    <submittedName>
        <fullName evidence="10">Thioredoxin-disulfide reductase</fullName>
    </submittedName>
</protein>
<dbReference type="InterPro" id="IPR008255">
    <property type="entry name" value="Pyr_nucl-diS_OxRdtase_2_AS"/>
</dbReference>
<feature type="compositionally biased region" description="Basic and acidic residues" evidence="7">
    <location>
        <begin position="7"/>
        <end position="24"/>
    </location>
</feature>
<evidence type="ECO:0000256" key="7">
    <source>
        <dbReference type="SAM" id="MobiDB-lite"/>
    </source>
</evidence>
<dbReference type="SUPFAM" id="SSF51905">
    <property type="entry name" value="FAD/NAD(P)-binding domain"/>
    <property type="match status" value="1"/>
</dbReference>
<dbReference type="CDD" id="cd02973">
    <property type="entry name" value="TRX_GRX_like"/>
    <property type="match status" value="1"/>
</dbReference>
<dbReference type="AlphaFoldDB" id="F3YZ69"/>
<keyword evidence="11" id="KW-1185">Reference proteome</keyword>
<dbReference type="Gene3D" id="3.50.50.60">
    <property type="entry name" value="FAD/NAD(P)-binding domain"/>
    <property type="match status" value="2"/>
</dbReference>
<dbReference type="eggNOG" id="COG0526">
    <property type="taxonomic scope" value="Bacteria"/>
</dbReference>
<evidence type="ECO:0000313" key="11">
    <source>
        <dbReference type="Proteomes" id="UP000007844"/>
    </source>
</evidence>
<evidence type="ECO:0000256" key="4">
    <source>
        <dbReference type="ARBA" id="ARBA00023002"/>
    </source>
</evidence>
<evidence type="ECO:0000259" key="8">
    <source>
        <dbReference type="Pfam" id="PF07992"/>
    </source>
</evidence>
<dbReference type="KEGG" id="daf:Desaf_2502"/>
<dbReference type="Proteomes" id="UP000007844">
    <property type="component" value="Chromosome"/>
</dbReference>
<evidence type="ECO:0000313" key="10">
    <source>
        <dbReference type="EMBL" id="EGJ50825.1"/>
    </source>
</evidence>
<dbReference type="Pfam" id="PF07992">
    <property type="entry name" value="Pyr_redox_2"/>
    <property type="match status" value="1"/>
</dbReference>
<feature type="domain" description="Thioredoxin-like fold" evidence="9">
    <location>
        <begin position="157"/>
        <end position="233"/>
    </location>
</feature>
<feature type="domain" description="FAD/NAD(P)-binding" evidence="8">
    <location>
        <begin position="259"/>
        <end position="543"/>
    </location>
</feature>
<dbReference type="STRING" id="690850.Desaf_2502"/>
<name>F3YZ69_DESAF</name>
<dbReference type="InterPro" id="IPR012336">
    <property type="entry name" value="Thioredoxin-like_fold"/>
</dbReference>
<proteinExistence type="inferred from homology"/>
<feature type="region of interest" description="Disordered" evidence="7">
    <location>
        <begin position="1"/>
        <end position="24"/>
    </location>
</feature>
<dbReference type="Pfam" id="PF13192">
    <property type="entry name" value="Thioredoxin_3"/>
    <property type="match status" value="1"/>
</dbReference>
<evidence type="ECO:0000256" key="2">
    <source>
        <dbReference type="ARBA" id="ARBA00022630"/>
    </source>
</evidence>
<dbReference type="GO" id="GO:0016668">
    <property type="term" value="F:oxidoreductase activity, acting on a sulfur group of donors, NAD(P) as acceptor"/>
    <property type="evidence" value="ECO:0007669"/>
    <property type="project" value="UniProtKB-ARBA"/>
</dbReference>
<keyword evidence="3" id="KW-0274">FAD</keyword>
<dbReference type="InterPro" id="IPR023753">
    <property type="entry name" value="FAD/NAD-binding_dom"/>
</dbReference>